<dbReference type="EMBL" id="AZFN01000005">
    <property type="protein sequence ID" value="KRM03117.1"/>
    <property type="molecule type" value="Genomic_DNA"/>
</dbReference>
<name>A0A0R1VCC3_9LACO</name>
<comment type="caution">
    <text evidence="1">The sequence shown here is derived from an EMBL/GenBank/DDBJ whole genome shotgun (WGS) entry which is preliminary data.</text>
</comment>
<dbReference type="AlphaFoldDB" id="A0A0R1VCC3"/>
<organism evidence="1 2">
    <name type="scientific">Limosilactobacillus gastricus DSM 16045</name>
    <dbReference type="NCBI Taxonomy" id="1423749"/>
    <lineage>
        <taxon>Bacteria</taxon>
        <taxon>Bacillati</taxon>
        <taxon>Bacillota</taxon>
        <taxon>Bacilli</taxon>
        <taxon>Lactobacillales</taxon>
        <taxon>Lactobacillaceae</taxon>
        <taxon>Limosilactobacillus</taxon>
    </lineage>
</organism>
<gene>
    <name evidence="1" type="ORF">FC60_GL001413</name>
</gene>
<dbReference type="RefSeq" id="WP_056936888.1">
    <property type="nucleotide sequence ID" value="NZ_AZFN01000005.1"/>
</dbReference>
<dbReference type="Proteomes" id="UP000051739">
    <property type="component" value="Unassembled WGS sequence"/>
</dbReference>
<evidence type="ECO:0000313" key="2">
    <source>
        <dbReference type="Proteomes" id="UP000051739"/>
    </source>
</evidence>
<sequence>MKITDQTYIYDIDDAFSGKWVNVRFKNGQIKKVFMVDIDFDNDIGEAIVYNTTGSFSYGNAIYLKDVDQIEVTSKD</sequence>
<accession>A0A0R1VCC3</accession>
<evidence type="ECO:0000313" key="1">
    <source>
        <dbReference type="EMBL" id="KRM03117.1"/>
    </source>
</evidence>
<dbReference type="PATRIC" id="fig|1423749.3.peg.1457"/>
<protein>
    <submittedName>
        <fullName evidence="1">Uncharacterized protein</fullName>
    </submittedName>
</protein>
<keyword evidence="2" id="KW-1185">Reference proteome</keyword>
<reference evidence="1 2" key="1">
    <citation type="journal article" date="2015" name="Genome Announc.">
        <title>Expanding the biotechnology potential of lactobacilli through comparative genomics of 213 strains and associated genera.</title>
        <authorList>
            <person name="Sun Z."/>
            <person name="Harris H.M."/>
            <person name="McCann A."/>
            <person name="Guo C."/>
            <person name="Argimon S."/>
            <person name="Zhang W."/>
            <person name="Yang X."/>
            <person name="Jeffery I.B."/>
            <person name="Cooney J.C."/>
            <person name="Kagawa T.F."/>
            <person name="Liu W."/>
            <person name="Song Y."/>
            <person name="Salvetti E."/>
            <person name="Wrobel A."/>
            <person name="Rasinkangas P."/>
            <person name="Parkhill J."/>
            <person name="Rea M.C."/>
            <person name="O'Sullivan O."/>
            <person name="Ritari J."/>
            <person name="Douillard F.P."/>
            <person name="Paul Ross R."/>
            <person name="Yang R."/>
            <person name="Briner A.E."/>
            <person name="Felis G.E."/>
            <person name="de Vos W.M."/>
            <person name="Barrangou R."/>
            <person name="Klaenhammer T.R."/>
            <person name="Caufield P.W."/>
            <person name="Cui Y."/>
            <person name="Zhang H."/>
            <person name="O'Toole P.W."/>
        </authorList>
    </citation>
    <scope>NUCLEOTIDE SEQUENCE [LARGE SCALE GENOMIC DNA]</scope>
    <source>
        <strain evidence="1 2">DSM 16045</strain>
    </source>
</reference>
<proteinExistence type="predicted"/>